<evidence type="ECO:0008006" key="3">
    <source>
        <dbReference type="Google" id="ProtNLM"/>
    </source>
</evidence>
<keyword evidence="2" id="KW-1185">Reference proteome</keyword>
<proteinExistence type="predicted"/>
<organism evidence="1 2">
    <name type="scientific">Dacryopinax primogenitus (strain DJM 731)</name>
    <name type="common">Brown rot fungus</name>
    <dbReference type="NCBI Taxonomy" id="1858805"/>
    <lineage>
        <taxon>Eukaryota</taxon>
        <taxon>Fungi</taxon>
        <taxon>Dikarya</taxon>
        <taxon>Basidiomycota</taxon>
        <taxon>Agaricomycotina</taxon>
        <taxon>Dacrymycetes</taxon>
        <taxon>Dacrymycetales</taxon>
        <taxon>Dacrymycetaceae</taxon>
        <taxon>Dacryopinax</taxon>
    </lineage>
</organism>
<sequence>KYPVACLAKLMEVYGEGLAIGYNISCKHLKMLCVHYLIEAFHGYAHNQHCQLGFHPWFLGTAGLEDFKTNECLFSRQNLTAHLFPYASAYHQHLTL</sequence>
<dbReference type="AlphaFoldDB" id="M5FWY4"/>
<accession>M5FWY4</accession>
<reference evidence="1 2" key="1">
    <citation type="journal article" date="2012" name="Science">
        <title>The Paleozoic origin of enzymatic lignin decomposition reconstructed from 31 fungal genomes.</title>
        <authorList>
            <person name="Floudas D."/>
            <person name="Binder M."/>
            <person name="Riley R."/>
            <person name="Barry K."/>
            <person name="Blanchette R.A."/>
            <person name="Henrissat B."/>
            <person name="Martinez A.T."/>
            <person name="Otillar R."/>
            <person name="Spatafora J.W."/>
            <person name="Yadav J.S."/>
            <person name="Aerts A."/>
            <person name="Benoit I."/>
            <person name="Boyd A."/>
            <person name="Carlson A."/>
            <person name="Copeland A."/>
            <person name="Coutinho P.M."/>
            <person name="de Vries R.P."/>
            <person name="Ferreira P."/>
            <person name="Findley K."/>
            <person name="Foster B."/>
            <person name="Gaskell J."/>
            <person name="Glotzer D."/>
            <person name="Gorecki P."/>
            <person name="Heitman J."/>
            <person name="Hesse C."/>
            <person name="Hori C."/>
            <person name="Igarashi K."/>
            <person name="Jurgens J.A."/>
            <person name="Kallen N."/>
            <person name="Kersten P."/>
            <person name="Kohler A."/>
            <person name="Kuees U."/>
            <person name="Kumar T.K.A."/>
            <person name="Kuo A."/>
            <person name="LaButti K."/>
            <person name="Larrondo L.F."/>
            <person name="Lindquist E."/>
            <person name="Ling A."/>
            <person name="Lombard V."/>
            <person name="Lucas S."/>
            <person name="Lundell T."/>
            <person name="Martin R."/>
            <person name="McLaughlin D.J."/>
            <person name="Morgenstern I."/>
            <person name="Morin E."/>
            <person name="Murat C."/>
            <person name="Nagy L.G."/>
            <person name="Nolan M."/>
            <person name="Ohm R.A."/>
            <person name="Patyshakuliyeva A."/>
            <person name="Rokas A."/>
            <person name="Ruiz-Duenas F.J."/>
            <person name="Sabat G."/>
            <person name="Salamov A."/>
            <person name="Samejima M."/>
            <person name="Schmutz J."/>
            <person name="Slot J.C."/>
            <person name="St John F."/>
            <person name="Stenlid J."/>
            <person name="Sun H."/>
            <person name="Sun S."/>
            <person name="Syed K."/>
            <person name="Tsang A."/>
            <person name="Wiebenga A."/>
            <person name="Young D."/>
            <person name="Pisabarro A."/>
            <person name="Eastwood D.C."/>
            <person name="Martin F."/>
            <person name="Cullen D."/>
            <person name="Grigoriev I.V."/>
            <person name="Hibbett D.S."/>
        </authorList>
    </citation>
    <scope>NUCLEOTIDE SEQUENCE [LARGE SCALE GENOMIC DNA]</scope>
    <source>
        <strain evidence="1 2">DJM-731 SS1</strain>
    </source>
</reference>
<name>M5FWY4_DACPD</name>
<dbReference type="Pfam" id="PF18758">
    <property type="entry name" value="KDZ"/>
    <property type="match status" value="1"/>
</dbReference>
<feature type="non-terminal residue" evidence="1">
    <location>
        <position position="96"/>
    </location>
</feature>
<protein>
    <recommendedName>
        <fullName evidence="3">CxC2-like cysteine cluster KDZ transposase-associated domain-containing protein</fullName>
    </recommendedName>
</protein>
<gene>
    <name evidence="1" type="ORF">DACRYDRAFT_39356</name>
</gene>
<dbReference type="RefSeq" id="XP_040627831.1">
    <property type="nucleotide sequence ID" value="XM_040774462.1"/>
</dbReference>
<dbReference type="EMBL" id="JH795865">
    <property type="protein sequence ID" value="EJU00934.1"/>
    <property type="molecule type" value="Genomic_DNA"/>
</dbReference>
<dbReference type="Proteomes" id="UP000030653">
    <property type="component" value="Unassembled WGS sequence"/>
</dbReference>
<evidence type="ECO:0000313" key="2">
    <source>
        <dbReference type="Proteomes" id="UP000030653"/>
    </source>
</evidence>
<dbReference type="HOGENOM" id="CLU_091791_2_0_1"/>
<feature type="non-terminal residue" evidence="1">
    <location>
        <position position="1"/>
    </location>
</feature>
<evidence type="ECO:0000313" key="1">
    <source>
        <dbReference type="EMBL" id="EJU00934.1"/>
    </source>
</evidence>
<dbReference type="OrthoDB" id="2505969at2759"/>
<dbReference type="InterPro" id="IPR040521">
    <property type="entry name" value="KDZ"/>
</dbReference>
<dbReference type="GeneID" id="63689524"/>